<evidence type="ECO:0000313" key="2">
    <source>
        <dbReference type="EMBL" id="QEC55045.1"/>
    </source>
</evidence>
<feature type="chain" id="PRO_5023059382" evidence="1">
    <location>
        <begin position="23"/>
        <end position="839"/>
    </location>
</feature>
<keyword evidence="2" id="KW-0645">Protease</keyword>
<keyword evidence="2" id="KW-0378">Hydrolase</keyword>
<dbReference type="Pfam" id="PF13715">
    <property type="entry name" value="CarbopepD_reg_2"/>
    <property type="match status" value="1"/>
</dbReference>
<protein>
    <submittedName>
        <fullName evidence="2">Carboxypeptidase-like regulatory domain-containing protein</fullName>
    </submittedName>
</protein>
<keyword evidence="2" id="KW-0121">Carboxypeptidase</keyword>
<dbReference type="GO" id="GO:0004180">
    <property type="term" value="F:carboxypeptidase activity"/>
    <property type="evidence" value="ECO:0007669"/>
    <property type="project" value="UniProtKB-KW"/>
</dbReference>
<dbReference type="OrthoDB" id="983143at2"/>
<feature type="signal peptide" evidence="1">
    <location>
        <begin position="1"/>
        <end position="22"/>
    </location>
</feature>
<evidence type="ECO:0000256" key="1">
    <source>
        <dbReference type="SAM" id="SignalP"/>
    </source>
</evidence>
<proteinExistence type="predicted"/>
<organism evidence="2 3">
    <name type="scientific">Flavisolibacter ginsenosidimutans</name>
    <dbReference type="NCBI Taxonomy" id="661481"/>
    <lineage>
        <taxon>Bacteria</taxon>
        <taxon>Pseudomonadati</taxon>
        <taxon>Bacteroidota</taxon>
        <taxon>Chitinophagia</taxon>
        <taxon>Chitinophagales</taxon>
        <taxon>Chitinophagaceae</taxon>
        <taxon>Flavisolibacter</taxon>
    </lineage>
</organism>
<sequence>MPLRMKPFCLFLFCLSALKPFAATVTGTVADEKGTPLPFASISVKGTNKGAIANSTGKYSLSLDEGTYVLQCRHVGYKTEEKTVRVNNTNLVVDFRLSEQELKMEEVLIKRGEDPALEIMRKTIAKRDFYNRQTDSLTVDVYIKGLIRSNEIPDKFFGQKIDKSELKKEGIDSTGKGILFLSESLTKVAYKRPGKIKYEVVSSRVSGGGGFGFSFPFFVNFYNSNVQLFSGNVNPRGFVSPLADAAFHYYKFRFEGSFFEGGRLIDRIRVTPRRKNEPLFEGYLQIVDEEWRIHSLNLATNKSQGLDLLDTLRVTQLHTEVEKNVYKTANQVVSLSAKFFGFGISGDFLNVYSNYNLNPGFKKGFFNRILMKYDTAYNRHDSSYWSNLRPLPLEQDERRNFIFKDSLRRADRDSLHSRRYMDSLRRAQKPVQLREFVKGGVIKYFYSPSAVSIYRFDPFLPMGIGYNSVEGFALIANQKLSIQPHKKKKEYELNWNTRYGFSNHHLNSFGAFTIQNREEPFRNRYLQFSGGKRLLQFNRDNPVDPFANALYTLFYKRAYLKLYEAWFGKVEYNNRFENGLRLNLAANYEDRIPVENSTDFSFFKKGEMLLPNHPYELASVPFERHAAFVTSATVSFQPGQQYIQFPRSKVPIGSKYPTFELQYAKGIPTLFNSTADFDKWKFSIYDETNLKLLGTFKYRVSVGGFLNNKHVDIPDFTHFNGNQMFSNWNYVNSFQLAPYYRYSNTERLYGLLHAEHHFNGLLTNKIPLLNKLKWNLVGGTNTFYINRNNYYVEAFAGLENIFKLFRVDFVTATQAQSGHNFGVRIGLGGALGGSISRKM</sequence>
<dbReference type="Proteomes" id="UP000321204">
    <property type="component" value="Chromosome"/>
</dbReference>
<evidence type="ECO:0000313" key="3">
    <source>
        <dbReference type="Proteomes" id="UP000321204"/>
    </source>
</evidence>
<name>A0A5B8UF92_9BACT</name>
<dbReference type="Gene3D" id="2.60.40.1120">
    <property type="entry name" value="Carboxypeptidase-like, regulatory domain"/>
    <property type="match status" value="1"/>
</dbReference>
<dbReference type="AlphaFoldDB" id="A0A5B8UF92"/>
<gene>
    <name evidence="2" type="ORF">FSB75_03705</name>
</gene>
<keyword evidence="3" id="KW-1185">Reference proteome</keyword>
<dbReference type="InterPro" id="IPR043741">
    <property type="entry name" value="DUF5686"/>
</dbReference>
<dbReference type="SUPFAM" id="SSF49464">
    <property type="entry name" value="Carboxypeptidase regulatory domain-like"/>
    <property type="match status" value="1"/>
</dbReference>
<accession>A0A5B8UF92</accession>
<dbReference type="EMBL" id="CP042433">
    <property type="protein sequence ID" value="QEC55045.1"/>
    <property type="molecule type" value="Genomic_DNA"/>
</dbReference>
<keyword evidence="1" id="KW-0732">Signal</keyword>
<dbReference type="KEGG" id="fgg:FSB75_03705"/>
<reference evidence="2 3" key="1">
    <citation type="journal article" date="2015" name="Int. J. Syst. Evol. Microbiol.">
        <title>Flavisolibacter ginsenosidimutans sp. nov., with ginsenoside-converting activity isolated from soil used for cultivating ginseng.</title>
        <authorList>
            <person name="Zhao Y."/>
            <person name="Liu Q."/>
            <person name="Kang M.S."/>
            <person name="Jin F."/>
            <person name="Yu H."/>
            <person name="Im W.T."/>
        </authorList>
    </citation>
    <scope>NUCLEOTIDE SEQUENCE [LARGE SCALE GENOMIC DNA]</scope>
    <source>
        <strain evidence="2 3">Gsoil 636</strain>
    </source>
</reference>
<dbReference type="Pfam" id="PF18939">
    <property type="entry name" value="DUF5686"/>
    <property type="match status" value="1"/>
</dbReference>
<dbReference type="InterPro" id="IPR008969">
    <property type="entry name" value="CarboxyPept-like_regulatory"/>
</dbReference>